<dbReference type="STRING" id="1077947.SAMN05216227_10633"/>
<feature type="transmembrane region" description="Helical" evidence="1">
    <location>
        <begin position="174"/>
        <end position="197"/>
    </location>
</feature>
<evidence type="ECO:0000313" key="2">
    <source>
        <dbReference type="EMBL" id="SEO21642.1"/>
    </source>
</evidence>
<dbReference type="Pfam" id="PF05145">
    <property type="entry name" value="AbrB"/>
    <property type="match status" value="1"/>
</dbReference>
<feature type="transmembrane region" description="Helical" evidence="1">
    <location>
        <begin position="84"/>
        <end position="106"/>
    </location>
</feature>
<dbReference type="PIRSF" id="PIRSF038991">
    <property type="entry name" value="Protein_AbrB"/>
    <property type="match status" value="1"/>
</dbReference>
<dbReference type="Proteomes" id="UP000183002">
    <property type="component" value="Unassembled WGS sequence"/>
</dbReference>
<reference evidence="2 3" key="1">
    <citation type="submission" date="2016-10" db="EMBL/GenBank/DDBJ databases">
        <authorList>
            <person name="de Groot N.N."/>
        </authorList>
    </citation>
    <scope>NUCLEOTIDE SEQUENCE [LARGE SCALE GENOMIC DNA]</scope>
    <source>
        <strain evidence="2 3">CGMCC 1.10836</strain>
    </source>
</reference>
<feature type="transmembrane region" description="Helical" evidence="1">
    <location>
        <begin position="151"/>
        <end position="168"/>
    </location>
</feature>
<feature type="transmembrane region" description="Helical" evidence="1">
    <location>
        <begin position="234"/>
        <end position="253"/>
    </location>
</feature>
<sequence>MPRLKDLRARFLTLGTAAVGVLVFAFLGLPLPFLFGPMAACLIAALAGVRLKGVGQISVAARTILGVAVGASITPALLHQLPLMAASLALIPIYIALIAAIGVPFFTRVCKFDPVTAFYAAMPGGLQDMVIFGAEAGGNVRILSLVHATRVLIVVTIAPILLVKLYGVSLSNPIGAPASTIPLHELALMALAALIGWKGGERVGLFGASILGPMIVAAIFSLMGWIHMRPPAEAILTAQYFIGMAIGIYYVGVTLRELRQVVVSGVAFVVLLALLATVFAEIVILAGFAPAVEAFLAYAPGGQAEVTVLAIVAGADLGFVITHHLARIILVITGAPLAARYFGAAKKGPPA</sequence>
<dbReference type="PANTHER" id="PTHR38457:SF1">
    <property type="entry name" value="REGULATOR ABRB-RELATED"/>
    <property type="match status" value="1"/>
</dbReference>
<evidence type="ECO:0000256" key="1">
    <source>
        <dbReference type="SAM" id="Phobius"/>
    </source>
</evidence>
<dbReference type="GO" id="GO:0016020">
    <property type="term" value="C:membrane"/>
    <property type="evidence" value="ECO:0007669"/>
    <property type="project" value="InterPro"/>
</dbReference>
<dbReference type="RefSeq" id="WP_050520992.1">
    <property type="nucleotide sequence ID" value="NZ_FOCO01000063.1"/>
</dbReference>
<organism evidence="2 3">
    <name type="scientific">Pseudorhodobacter antarcticus</name>
    <dbReference type="NCBI Taxonomy" id="1077947"/>
    <lineage>
        <taxon>Bacteria</taxon>
        <taxon>Pseudomonadati</taxon>
        <taxon>Pseudomonadota</taxon>
        <taxon>Alphaproteobacteria</taxon>
        <taxon>Rhodobacterales</taxon>
        <taxon>Paracoccaceae</taxon>
        <taxon>Pseudorhodobacter</taxon>
    </lineage>
</organism>
<dbReference type="AlphaFoldDB" id="A0A1H8MWC9"/>
<name>A0A1H8MWC9_9RHOB</name>
<keyword evidence="3" id="KW-1185">Reference proteome</keyword>
<dbReference type="PANTHER" id="PTHR38457">
    <property type="entry name" value="REGULATOR ABRB-RELATED"/>
    <property type="match status" value="1"/>
</dbReference>
<feature type="transmembrane region" description="Helical" evidence="1">
    <location>
        <begin position="204"/>
        <end position="228"/>
    </location>
</feature>
<dbReference type="InterPro" id="IPR007820">
    <property type="entry name" value="AbrB_fam"/>
</dbReference>
<feature type="transmembrane region" description="Helical" evidence="1">
    <location>
        <begin position="59"/>
        <end position="78"/>
    </location>
</feature>
<dbReference type="OrthoDB" id="7157734at2"/>
<proteinExistence type="predicted"/>
<accession>A0A1H8MWC9</accession>
<feature type="transmembrane region" description="Helical" evidence="1">
    <location>
        <begin position="33"/>
        <end position="52"/>
    </location>
</feature>
<dbReference type="GO" id="GO:0010468">
    <property type="term" value="P:regulation of gene expression"/>
    <property type="evidence" value="ECO:0007669"/>
    <property type="project" value="InterPro"/>
</dbReference>
<feature type="transmembrane region" description="Helical" evidence="1">
    <location>
        <begin position="7"/>
        <end position="27"/>
    </location>
</feature>
<evidence type="ECO:0000313" key="3">
    <source>
        <dbReference type="Proteomes" id="UP000183002"/>
    </source>
</evidence>
<feature type="transmembrane region" description="Helical" evidence="1">
    <location>
        <begin position="265"/>
        <end position="288"/>
    </location>
</feature>
<keyword evidence="1" id="KW-0472">Membrane</keyword>
<dbReference type="EMBL" id="FOCO01000063">
    <property type="protein sequence ID" value="SEO21642.1"/>
    <property type="molecule type" value="Genomic_DNA"/>
</dbReference>
<gene>
    <name evidence="2" type="ORF">SAMN05216227_10633</name>
</gene>
<keyword evidence="1" id="KW-1133">Transmembrane helix</keyword>
<protein>
    <recommendedName>
        <fullName evidence="4">Ammonia monooxygenase</fullName>
    </recommendedName>
</protein>
<feature type="transmembrane region" description="Helical" evidence="1">
    <location>
        <begin position="308"/>
        <end position="330"/>
    </location>
</feature>
<evidence type="ECO:0008006" key="4">
    <source>
        <dbReference type="Google" id="ProtNLM"/>
    </source>
</evidence>
<keyword evidence="1" id="KW-0812">Transmembrane</keyword>